<dbReference type="Pfam" id="PF00078">
    <property type="entry name" value="RVT_1"/>
    <property type="match status" value="1"/>
</dbReference>
<dbReference type="PANTHER" id="PTHR47027">
    <property type="entry name" value="REVERSE TRANSCRIPTASE DOMAIN-CONTAINING PROTEIN"/>
    <property type="match status" value="1"/>
</dbReference>
<reference evidence="2 4" key="2">
    <citation type="submission" date="2018-11" db="EMBL/GenBank/DDBJ databases">
        <authorList>
            <consortium name="Pathogen Informatics"/>
        </authorList>
    </citation>
    <scope>NUCLEOTIDE SEQUENCE [LARGE SCALE GENOMIC DNA]</scope>
</reference>
<dbReference type="EMBL" id="UYYG01001199">
    <property type="protein sequence ID" value="VDN60047.1"/>
    <property type="molecule type" value="Genomic_DNA"/>
</dbReference>
<dbReference type="AlphaFoldDB" id="A0A0N4UIL6"/>
<protein>
    <submittedName>
        <fullName evidence="5">Reverse transcriptase domain-containing protein</fullName>
    </submittedName>
</protein>
<keyword evidence="4" id="KW-1185">Reference proteome</keyword>
<dbReference type="InterPro" id="IPR000477">
    <property type="entry name" value="RT_dom"/>
</dbReference>
<dbReference type="WBParaSite" id="DME_0000745101-mRNA-1">
    <property type="protein sequence ID" value="DME_0000745101-mRNA-1"/>
    <property type="gene ID" value="DME_0000745101"/>
</dbReference>
<evidence type="ECO:0000313" key="5">
    <source>
        <dbReference type="WBParaSite" id="DME_0000745101-mRNA-1"/>
    </source>
</evidence>
<accession>A0A0N4UIL6</accession>
<proteinExistence type="predicted"/>
<dbReference type="PROSITE" id="PS50878">
    <property type="entry name" value="RT_POL"/>
    <property type="match status" value="1"/>
</dbReference>
<reference evidence="5" key="1">
    <citation type="submission" date="2017-02" db="UniProtKB">
        <authorList>
            <consortium name="WormBaseParasite"/>
        </authorList>
    </citation>
    <scope>IDENTIFICATION</scope>
</reference>
<sequence>MGIACRHSRDMRISPQHITTDLEYADDVFLFAESYEEMQIMLNNVSTTAAKIGLRINVNKSKMFSYIQGNDKISIFINSLPVEEMLDFKYLGSTLIPNGQAKAKIIAHNDS</sequence>
<feature type="domain" description="Reverse transcriptase" evidence="1">
    <location>
        <begin position="1"/>
        <end position="95"/>
    </location>
</feature>
<name>A0A0N4UIL6_DRAME</name>
<gene>
    <name evidence="2" type="ORF">DME_LOCUS10020</name>
</gene>
<dbReference type="OrthoDB" id="5869373at2759"/>
<evidence type="ECO:0000313" key="4">
    <source>
        <dbReference type="Proteomes" id="UP000274756"/>
    </source>
</evidence>
<organism evidence="3 5">
    <name type="scientific">Dracunculus medinensis</name>
    <name type="common">Guinea worm</name>
    <dbReference type="NCBI Taxonomy" id="318479"/>
    <lineage>
        <taxon>Eukaryota</taxon>
        <taxon>Metazoa</taxon>
        <taxon>Ecdysozoa</taxon>
        <taxon>Nematoda</taxon>
        <taxon>Chromadorea</taxon>
        <taxon>Rhabditida</taxon>
        <taxon>Spirurina</taxon>
        <taxon>Dracunculoidea</taxon>
        <taxon>Dracunculidae</taxon>
        <taxon>Dracunculus</taxon>
    </lineage>
</organism>
<dbReference type="Proteomes" id="UP000274756">
    <property type="component" value="Unassembled WGS sequence"/>
</dbReference>
<dbReference type="PANTHER" id="PTHR47027:SF20">
    <property type="entry name" value="REVERSE TRANSCRIPTASE-LIKE PROTEIN WITH RNA-DIRECTED DNA POLYMERASE DOMAIN"/>
    <property type="match status" value="1"/>
</dbReference>
<evidence type="ECO:0000259" key="1">
    <source>
        <dbReference type="PROSITE" id="PS50878"/>
    </source>
</evidence>
<dbReference type="Proteomes" id="UP000038040">
    <property type="component" value="Unplaced"/>
</dbReference>
<evidence type="ECO:0000313" key="3">
    <source>
        <dbReference type="Proteomes" id="UP000038040"/>
    </source>
</evidence>
<evidence type="ECO:0000313" key="2">
    <source>
        <dbReference type="EMBL" id="VDN60047.1"/>
    </source>
</evidence>